<evidence type="ECO:0000256" key="3">
    <source>
        <dbReference type="ARBA" id="ARBA00022723"/>
    </source>
</evidence>
<dbReference type="SMART" id="SM01232">
    <property type="entry name" value="H2TH"/>
    <property type="match status" value="1"/>
</dbReference>
<dbReference type="PANTHER" id="PTHR42697">
    <property type="entry name" value="ENDONUCLEASE 8"/>
    <property type="match status" value="1"/>
</dbReference>
<dbReference type="InterPro" id="IPR012319">
    <property type="entry name" value="FPG_cat"/>
</dbReference>
<keyword evidence="3" id="KW-0479">Metal-binding</keyword>
<dbReference type="Pfam" id="PF01149">
    <property type="entry name" value="Fapy_DNA_glyco"/>
    <property type="match status" value="1"/>
</dbReference>
<evidence type="ECO:0000256" key="4">
    <source>
        <dbReference type="ARBA" id="ARBA00022763"/>
    </source>
</evidence>
<dbReference type="GO" id="GO:0000703">
    <property type="term" value="F:oxidized pyrimidine nucleobase lesion DNA N-glycosylase activity"/>
    <property type="evidence" value="ECO:0007669"/>
    <property type="project" value="TreeGrafter"/>
</dbReference>
<comment type="similarity">
    <text evidence="1">Belongs to the FPG family.</text>
</comment>
<dbReference type="EMBL" id="CP018135">
    <property type="protein sequence ID" value="APF40709.1"/>
    <property type="molecule type" value="Genomic_DNA"/>
</dbReference>
<dbReference type="Proteomes" id="UP000183530">
    <property type="component" value="Chromosome"/>
</dbReference>
<dbReference type="GO" id="GO:0140078">
    <property type="term" value="F:class I DNA-(apurinic or apyrimidinic site) endonuclease activity"/>
    <property type="evidence" value="ECO:0007669"/>
    <property type="project" value="UniProtKB-EC"/>
</dbReference>
<dbReference type="GO" id="GO:0003684">
    <property type="term" value="F:damaged DNA binding"/>
    <property type="evidence" value="ECO:0007669"/>
    <property type="project" value="InterPro"/>
</dbReference>
<evidence type="ECO:0000259" key="14">
    <source>
        <dbReference type="PROSITE" id="PS51066"/>
    </source>
</evidence>
<evidence type="ECO:0000256" key="11">
    <source>
        <dbReference type="ARBA" id="ARBA00023268"/>
    </source>
</evidence>
<evidence type="ECO:0000256" key="9">
    <source>
        <dbReference type="ARBA" id="ARBA00023204"/>
    </source>
</evidence>
<feature type="domain" description="Formamidopyrimidine-DNA glycosylase catalytic" evidence="15">
    <location>
        <begin position="2"/>
        <end position="101"/>
    </location>
</feature>
<evidence type="ECO:0000256" key="2">
    <source>
        <dbReference type="ARBA" id="ARBA00012720"/>
    </source>
</evidence>
<dbReference type="OrthoDB" id="9800855at2"/>
<protein>
    <recommendedName>
        <fullName evidence="2">DNA-(apurinic or apyrimidinic site) lyase</fullName>
        <ecNumber evidence="2">4.2.99.18</ecNumber>
    </recommendedName>
</protein>
<feature type="domain" description="FPG-type" evidence="14">
    <location>
        <begin position="221"/>
        <end position="274"/>
    </location>
</feature>
<dbReference type="SUPFAM" id="SSF81624">
    <property type="entry name" value="N-terminal domain of MutM-like DNA repair proteins"/>
    <property type="match status" value="1"/>
</dbReference>
<evidence type="ECO:0000259" key="15">
    <source>
        <dbReference type="PROSITE" id="PS51068"/>
    </source>
</evidence>
<keyword evidence="11" id="KW-0511">Multifunctional enzyme</keyword>
<dbReference type="STRING" id="556325.BHE16_06435"/>
<evidence type="ECO:0000256" key="13">
    <source>
        <dbReference type="PROSITE-ProRule" id="PRU00391"/>
    </source>
</evidence>
<dbReference type="PROSITE" id="PS51068">
    <property type="entry name" value="FPG_CAT"/>
    <property type="match status" value="1"/>
</dbReference>
<dbReference type="RefSeq" id="WP_071894186.1">
    <property type="nucleotide sequence ID" value="NZ_CP018135.1"/>
</dbReference>
<evidence type="ECO:0000256" key="7">
    <source>
        <dbReference type="ARBA" id="ARBA00022833"/>
    </source>
</evidence>
<dbReference type="AlphaFoldDB" id="A0A1L2ZNI8"/>
<keyword evidence="17" id="KW-1185">Reference proteome</keyword>
<evidence type="ECO:0000256" key="5">
    <source>
        <dbReference type="ARBA" id="ARBA00022771"/>
    </source>
</evidence>
<evidence type="ECO:0000313" key="17">
    <source>
        <dbReference type="Proteomes" id="UP000183530"/>
    </source>
</evidence>
<keyword evidence="8" id="KW-0238">DNA-binding</keyword>
<dbReference type="KEGG" id="nae:BHE16_06435"/>
<dbReference type="PROSITE" id="PS51066">
    <property type="entry name" value="ZF_FPG_2"/>
    <property type="match status" value="1"/>
</dbReference>
<organism evidence="16 17">
    <name type="scientific">Neomicrococcus aestuarii</name>
    <dbReference type="NCBI Taxonomy" id="556325"/>
    <lineage>
        <taxon>Bacteria</taxon>
        <taxon>Bacillati</taxon>
        <taxon>Actinomycetota</taxon>
        <taxon>Actinomycetes</taxon>
        <taxon>Micrococcales</taxon>
        <taxon>Micrococcaceae</taxon>
        <taxon>Neomicrococcus</taxon>
    </lineage>
</organism>
<accession>A0A1L2ZNI8</accession>
<keyword evidence="6" id="KW-0378">Hydrolase</keyword>
<evidence type="ECO:0000256" key="12">
    <source>
        <dbReference type="ARBA" id="ARBA00023295"/>
    </source>
</evidence>
<evidence type="ECO:0000256" key="10">
    <source>
        <dbReference type="ARBA" id="ARBA00023239"/>
    </source>
</evidence>
<keyword evidence="7" id="KW-0862">Zinc</keyword>
<sequence>MPEGDTVFRTAARLRPALEHQILTGSDFRVPQFATADLTGKECTAVESRGKHLFIVCEDLTIHSHLMMEGHWDLYRAGERWHSPAFKARCVLTVEGAQAVGFELGFLRLLPSSERYDAVAHLGPDPLGLSWDAAEVLRRMRLWPDRSIALVVLDQSVLAGIGNIYRCESLFMARINPHALVSELTDAQLTRLIEVMHRLLNLNRKRGRRITTGTMGREPYWVYGRRGKPCLRCGAPVSHERLGDPQLLRGRVGGDPANTETVERDLFYCQHCQRA</sequence>
<gene>
    <name evidence="16" type="ORF">BHE16_06435</name>
</gene>
<dbReference type="Gene3D" id="3.20.190.10">
    <property type="entry name" value="MutM-like, N-terminal"/>
    <property type="match status" value="1"/>
</dbReference>
<dbReference type="Pfam" id="PF06831">
    <property type="entry name" value="H2TH"/>
    <property type="match status" value="1"/>
</dbReference>
<dbReference type="GO" id="GO:0006284">
    <property type="term" value="P:base-excision repair"/>
    <property type="evidence" value="ECO:0007669"/>
    <property type="project" value="InterPro"/>
</dbReference>
<dbReference type="SUPFAM" id="SSF46946">
    <property type="entry name" value="S13-like H2TH domain"/>
    <property type="match status" value="1"/>
</dbReference>
<evidence type="ECO:0000256" key="6">
    <source>
        <dbReference type="ARBA" id="ARBA00022801"/>
    </source>
</evidence>
<proteinExistence type="inferred from homology"/>
<keyword evidence="10" id="KW-0456">Lyase</keyword>
<dbReference type="SUPFAM" id="SSF57716">
    <property type="entry name" value="Glucocorticoid receptor-like (DNA-binding domain)"/>
    <property type="match status" value="1"/>
</dbReference>
<keyword evidence="12" id="KW-0326">Glycosidase</keyword>
<dbReference type="InterPro" id="IPR015886">
    <property type="entry name" value="H2TH_FPG"/>
</dbReference>
<dbReference type="PANTHER" id="PTHR42697:SF1">
    <property type="entry name" value="ENDONUCLEASE 8"/>
    <property type="match status" value="1"/>
</dbReference>
<dbReference type="Gene3D" id="1.10.8.50">
    <property type="match status" value="1"/>
</dbReference>
<keyword evidence="5 13" id="KW-0863">Zinc-finger</keyword>
<evidence type="ECO:0000313" key="16">
    <source>
        <dbReference type="EMBL" id="APF40709.1"/>
    </source>
</evidence>
<dbReference type="GO" id="GO:0008270">
    <property type="term" value="F:zinc ion binding"/>
    <property type="evidence" value="ECO:0007669"/>
    <property type="project" value="UniProtKB-KW"/>
</dbReference>
<dbReference type="EC" id="4.2.99.18" evidence="2"/>
<evidence type="ECO:0000256" key="1">
    <source>
        <dbReference type="ARBA" id="ARBA00009409"/>
    </source>
</evidence>
<dbReference type="InterPro" id="IPR010979">
    <property type="entry name" value="Ribosomal_uS13-like_H2TH"/>
</dbReference>
<dbReference type="InterPro" id="IPR044090">
    <property type="entry name" value="Nei2_N"/>
</dbReference>
<keyword evidence="4" id="KW-0227">DNA damage</keyword>
<dbReference type="InterPro" id="IPR035937">
    <property type="entry name" value="FPG_N"/>
</dbReference>
<dbReference type="InterPro" id="IPR000214">
    <property type="entry name" value="Znf_DNA_glyclase/AP_lyase"/>
</dbReference>
<evidence type="ECO:0000256" key="8">
    <source>
        <dbReference type="ARBA" id="ARBA00023125"/>
    </source>
</evidence>
<keyword evidence="9" id="KW-0234">DNA repair</keyword>
<dbReference type="CDD" id="cd08971">
    <property type="entry name" value="AcNei2_N"/>
    <property type="match status" value="1"/>
</dbReference>
<dbReference type="SMART" id="SM00898">
    <property type="entry name" value="Fapy_DNA_glyco"/>
    <property type="match status" value="1"/>
</dbReference>
<name>A0A1L2ZNI8_9MICC</name>
<reference evidence="16 17" key="1">
    <citation type="submission" date="2016-11" db="EMBL/GenBank/DDBJ databases">
        <title>Genome sequencing of Zhihengliuella aestuarii B18 antagonistic to Plasmodiophora brassicae.</title>
        <authorList>
            <person name="Luo Y."/>
        </authorList>
    </citation>
    <scope>NUCLEOTIDE SEQUENCE [LARGE SCALE GENOMIC DNA]</scope>
    <source>
        <strain evidence="16 17">B18</strain>
    </source>
</reference>